<dbReference type="Gene3D" id="3.10.180.10">
    <property type="entry name" value="2,3-Dihydroxybiphenyl 1,2-Dioxygenase, domain 1"/>
    <property type="match status" value="2"/>
</dbReference>
<dbReference type="InterPro" id="IPR004360">
    <property type="entry name" value="Glyas_Fos-R_dOase_dom"/>
</dbReference>
<reference evidence="2" key="1">
    <citation type="submission" date="2018-06" db="EMBL/GenBank/DDBJ databases">
        <authorList>
            <person name="Zhirakovskaya E."/>
        </authorList>
    </citation>
    <scope>NUCLEOTIDE SEQUENCE</scope>
</reference>
<name>A0A3B0S3R2_9ZZZZ</name>
<dbReference type="EMBL" id="UOED01000129">
    <property type="protein sequence ID" value="VAV98452.1"/>
    <property type="molecule type" value="Genomic_DNA"/>
</dbReference>
<proteinExistence type="predicted"/>
<sequence length="304" mass="33704">MTTQDCRTDGEGRIKCATVSAADVDAVINSYEEYFGYRIIDQGQVSSAQATAWGTPGMAGSRQVVMGPESGSEVYIRIVENEGLPAYEPLKTYGWNAIEITVRDVEALHENLKQSPFEIVGEPTYLDFSDKIYPMQAVGVADELFYLNQVRGNLPDYDLPMARSFVDHTFIMVLATPDMDAAIKFYVDNFGWDQGNAYFVKYSVINEAFNLPQETPHHLSMTCNGRIVNNEIDQYPPETIERPCAPGKLAPGIAMTSFIVDDLDRVKAEMITAPVRLDMAPYHGRRSACCVGNAGELIELIEAT</sequence>
<organism evidence="2">
    <name type="scientific">hydrothermal vent metagenome</name>
    <dbReference type="NCBI Taxonomy" id="652676"/>
    <lineage>
        <taxon>unclassified sequences</taxon>
        <taxon>metagenomes</taxon>
        <taxon>ecological metagenomes</taxon>
    </lineage>
</organism>
<dbReference type="AlphaFoldDB" id="A0A3B0S3R2"/>
<dbReference type="InterPro" id="IPR029068">
    <property type="entry name" value="Glyas_Bleomycin-R_OHBP_Dase"/>
</dbReference>
<protein>
    <recommendedName>
        <fullName evidence="1">Glyoxalase/fosfomycin resistance/dioxygenase domain-containing protein</fullName>
    </recommendedName>
</protein>
<dbReference type="Pfam" id="PF00903">
    <property type="entry name" value="Glyoxalase"/>
    <property type="match status" value="2"/>
</dbReference>
<evidence type="ECO:0000259" key="1">
    <source>
        <dbReference type="Pfam" id="PF00903"/>
    </source>
</evidence>
<evidence type="ECO:0000313" key="2">
    <source>
        <dbReference type="EMBL" id="VAV98452.1"/>
    </source>
</evidence>
<feature type="domain" description="Glyoxalase/fosfomycin resistance/dioxygenase" evidence="1">
    <location>
        <begin position="17"/>
        <end position="124"/>
    </location>
</feature>
<dbReference type="SUPFAM" id="SSF54593">
    <property type="entry name" value="Glyoxalase/Bleomycin resistance protein/Dihydroxybiphenyl dioxygenase"/>
    <property type="match status" value="2"/>
</dbReference>
<accession>A0A3B0S3R2</accession>
<feature type="domain" description="Glyoxalase/fosfomycin resistance/dioxygenase" evidence="1">
    <location>
        <begin position="170"/>
        <end position="281"/>
    </location>
</feature>
<gene>
    <name evidence="2" type="ORF">MNBD_ALPHA02-1309</name>
</gene>